<dbReference type="InterPro" id="IPR011055">
    <property type="entry name" value="Dup_hybrid_motif"/>
</dbReference>
<gene>
    <name evidence="3" type="primary">envC</name>
    <name evidence="3" type="ORF">GCM10011365_05840</name>
</gene>
<dbReference type="CDD" id="cd12797">
    <property type="entry name" value="M23_peptidase"/>
    <property type="match status" value="1"/>
</dbReference>
<protein>
    <submittedName>
        <fullName evidence="3">Peptidase M23</fullName>
    </submittedName>
</protein>
<accession>A0A917FIR0</accession>
<organism evidence="3 4">
    <name type="scientific">Marinicella pacifica</name>
    <dbReference type="NCBI Taxonomy" id="1171543"/>
    <lineage>
        <taxon>Bacteria</taxon>
        <taxon>Pseudomonadati</taxon>
        <taxon>Pseudomonadota</taxon>
        <taxon>Gammaproteobacteria</taxon>
        <taxon>Lysobacterales</taxon>
        <taxon>Marinicellaceae</taxon>
        <taxon>Marinicella</taxon>
    </lineage>
</organism>
<keyword evidence="1" id="KW-0175">Coiled coil</keyword>
<dbReference type="Proteomes" id="UP000605253">
    <property type="component" value="Unassembled WGS sequence"/>
</dbReference>
<dbReference type="Pfam" id="PF01551">
    <property type="entry name" value="Peptidase_M23"/>
    <property type="match status" value="1"/>
</dbReference>
<evidence type="ECO:0000259" key="2">
    <source>
        <dbReference type="Pfam" id="PF01551"/>
    </source>
</evidence>
<keyword evidence="4" id="KW-1185">Reference proteome</keyword>
<reference evidence="3" key="2">
    <citation type="submission" date="2020-09" db="EMBL/GenBank/DDBJ databases">
        <authorList>
            <person name="Sun Q."/>
            <person name="Zhou Y."/>
        </authorList>
    </citation>
    <scope>NUCLEOTIDE SEQUENCE</scope>
    <source>
        <strain evidence="3">CGMCC 1.12181</strain>
    </source>
</reference>
<feature type="coiled-coil region" evidence="1">
    <location>
        <begin position="16"/>
        <end position="99"/>
    </location>
</feature>
<dbReference type="RefSeq" id="WP_188364179.1">
    <property type="nucleotide sequence ID" value="NZ_BAABJF010000032.1"/>
</dbReference>
<dbReference type="GO" id="GO:0004222">
    <property type="term" value="F:metalloendopeptidase activity"/>
    <property type="evidence" value="ECO:0007669"/>
    <property type="project" value="TreeGrafter"/>
</dbReference>
<sequence>MSHAQEADEASINQQLQTIKTRLSELKTALNSARGEEARLLQELERQDQKINEQGQLIRTSQQKIDLSRHQIEGLTRQITDLKQSIDQQKQQMAGLLRLHIYISHDRFIKKILLNRDSRSVDITQHQIKFLQHRLYSLIEDIAEHITQLSDIKIQTQNKQQQLKQQQQVLQTAQDQLINQKQQRAQVLSHLRQTINAYQNESETLNQDRQRLNQLLAEISQLLDDLPEDLGANAHFAQLKGRLDKPLSGDIIRRFGALRAGHSRWDGIVVAGESGQAVKATAYGRVAFADWLRGYGLLVVIDHGDDFMSLYGHNQSVLVEVGDWVQSGQEIATAGQSGNLSESGVYFEIRQQADPQNPEPWLKSP</sequence>
<dbReference type="Gene3D" id="2.70.70.10">
    <property type="entry name" value="Glucose Permease (Domain IIA)"/>
    <property type="match status" value="1"/>
</dbReference>
<proteinExistence type="predicted"/>
<dbReference type="PANTHER" id="PTHR21666:SF270">
    <property type="entry name" value="MUREIN HYDROLASE ACTIVATOR ENVC"/>
    <property type="match status" value="1"/>
</dbReference>
<dbReference type="FunFam" id="2.70.70.10:FF:000003">
    <property type="entry name" value="Murein hydrolase activator EnvC"/>
    <property type="match status" value="1"/>
</dbReference>
<feature type="coiled-coil region" evidence="1">
    <location>
        <begin position="156"/>
        <end position="225"/>
    </location>
</feature>
<dbReference type="EMBL" id="BMEO01000002">
    <property type="protein sequence ID" value="GGF87596.1"/>
    <property type="molecule type" value="Genomic_DNA"/>
</dbReference>
<dbReference type="AlphaFoldDB" id="A0A917FIR0"/>
<name>A0A917FIR0_9GAMM</name>
<dbReference type="InterPro" id="IPR016047">
    <property type="entry name" value="M23ase_b-sheet_dom"/>
</dbReference>
<evidence type="ECO:0000256" key="1">
    <source>
        <dbReference type="SAM" id="Coils"/>
    </source>
</evidence>
<dbReference type="PANTHER" id="PTHR21666">
    <property type="entry name" value="PEPTIDASE-RELATED"/>
    <property type="match status" value="1"/>
</dbReference>
<reference evidence="3" key="1">
    <citation type="journal article" date="2014" name="Int. J. Syst. Evol. Microbiol.">
        <title>Complete genome sequence of Corynebacterium casei LMG S-19264T (=DSM 44701T), isolated from a smear-ripened cheese.</title>
        <authorList>
            <consortium name="US DOE Joint Genome Institute (JGI-PGF)"/>
            <person name="Walter F."/>
            <person name="Albersmeier A."/>
            <person name="Kalinowski J."/>
            <person name="Ruckert C."/>
        </authorList>
    </citation>
    <scope>NUCLEOTIDE SEQUENCE</scope>
    <source>
        <strain evidence="3">CGMCC 1.12181</strain>
    </source>
</reference>
<feature type="domain" description="M23ase beta-sheet core" evidence="2">
    <location>
        <begin position="265"/>
        <end position="358"/>
    </location>
</feature>
<evidence type="ECO:0000313" key="3">
    <source>
        <dbReference type="EMBL" id="GGF87596.1"/>
    </source>
</evidence>
<comment type="caution">
    <text evidence="3">The sequence shown here is derived from an EMBL/GenBank/DDBJ whole genome shotgun (WGS) entry which is preliminary data.</text>
</comment>
<dbReference type="InterPro" id="IPR050570">
    <property type="entry name" value="Cell_wall_metabolism_enzyme"/>
</dbReference>
<dbReference type="Gene3D" id="6.10.250.3150">
    <property type="match status" value="1"/>
</dbReference>
<evidence type="ECO:0000313" key="4">
    <source>
        <dbReference type="Proteomes" id="UP000605253"/>
    </source>
</evidence>
<dbReference type="SUPFAM" id="SSF51261">
    <property type="entry name" value="Duplicated hybrid motif"/>
    <property type="match status" value="1"/>
</dbReference>